<keyword evidence="2" id="KW-0808">Transferase</keyword>
<dbReference type="SUPFAM" id="SSF57850">
    <property type="entry name" value="RING/U-box"/>
    <property type="match status" value="1"/>
</dbReference>
<dbReference type="HOGENOM" id="CLU_056455_1_1_1"/>
<dbReference type="GO" id="GO:0071218">
    <property type="term" value="P:cellular response to misfolded protein"/>
    <property type="evidence" value="ECO:0007669"/>
    <property type="project" value="TreeGrafter"/>
</dbReference>
<dbReference type="PANTHER" id="PTHR46803">
    <property type="entry name" value="E3 UBIQUITIN-PROTEIN LIGASE CHIP"/>
    <property type="match status" value="1"/>
</dbReference>
<keyword evidence="9" id="KW-1185">Reference proteome</keyword>
<keyword evidence="5" id="KW-0697">Rotamase</keyword>
<keyword evidence="6" id="KW-0802">TPR repeat</keyword>
<feature type="domain" description="U-box" evidence="7">
    <location>
        <begin position="202"/>
        <end position="275"/>
    </location>
</feature>
<evidence type="ECO:0000313" key="9">
    <source>
        <dbReference type="Proteomes" id="UP000001610"/>
    </source>
</evidence>
<dbReference type="Gene3D" id="3.30.40.10">
    <property type="entry name" value="Zinc/RING finger domain, C3HC4 (zinc finger)"/>
    <property type="match status" value="1"/>
</dbReference>
<sequence>MSRALELKDQGNRLFQSKNYNAAESVYSQAIMEDPKNAFLYTNRAMARLKLDYWDTAVADCQSVLAMASATPDATMKANYYLCQAQLALGEPEAALTAGLAAHAAYAAVNHKSLAAVTTAVLRAKKLQWEKRERKRVRQEQDLERDVLRLLRAEREADVAAAVDVGDELERQAVEEEAQAKEERLTAVFEKSRQLGGQGLREVPDWAIDDISFGFMVDPVMTKTGKSYERASIMEHLRRYPYDPLTREPLVASELRPNIALRQACEAFLHENGWAADW</sequence>
<evidence type="ECO:0000256" key="2">
    <source>
        <dbReference type="ARBA" id="ARBA00022679"/>
    </source>
</evidence>
<dbReference type="AlphaFoldDB" id="G3JQV1"/>
<keyword evidence="3" id="KW-0677">Repeat</keyword>
<dbReference type="Proteomes" id="UP000001610">
    <property type="component" value="Unassembled WGS sequence"/>
</dbReference>
<evidence type="ECO:0000256" key="5">
    <source>
        <dbReference type="ARBA" id="ARBA00023110"/>
    </source>
</evidence>
<keyword evidence="5" id="KW-0413">Isomerase</keyword>
<dbReference type="GO" id="GO:0000209">
    <property type="term" value="P:protein polyubiquitination"/>
    <property type="evidence" value="ECO:0007669"/>
    <property type="project" value="TreeGrafter"/>
</dbReference>
<dbReference type="Pfam" id="PF04564">
    <property type="entry name" value="U-box"/>
    <property type="match status" value="1"/>
</dbReference>
<dbReference type="GeneID" id="18169390"/>
<dbReference type="OrthoDB" id="629492at2759"/>
<evidence type="ECO:0000256" key="6">
    <source>
        <dbReference type="PROSITE-ProRule" id="PRU00339"/>
    </source>
</evidence>
<dbReference type="GO" id="GO:0003755">
    <property type="term" value="F:peptidyl-prolyl cis-trans isomerase activity"/>
    <property type="evidence" value="ECO:0007669"/>
    <property type="project" value="UniProtKB-KW"/>
</dbReference>
<evidence type="ECO:0000256" key="3">
    <source>
        <dbReference type="ARBA" id="ARBA00022737"/>
    </source>
</evidence>
<dbReference type="GO" id="GO:0005737">
    <property type="term" value="C:cytoplasm"/>
    <property type="evidence" value="ECO:0007669"/>
    <property type="project" value="TreeGrafter"/>
</dbReference>
<comment type="catalytic activity">
    <reaction evidence="1">
        <text>S-ubiquitinyl-[E2 ubiquitin-conjugating enzyme]-L-cysteine + [acceptor protein]-L-lysine = [E2 ubiquitin-conjugating enzyme]-L-cysteine + N(6)-ubiquitinyl-[acceptor protein]-L-lysine.</text>
        <dbReference type="EC" id="2.3.2.27"/>
    </reaction>
</comment>
<name>G3JQV1_CORMM</name>
<dbReference type="InterPro" id="IPR011990">
    <property type="entry name" value="TPR-like_helical_dom_sf"/>
</dbReference>
<protein>
    <submittedName>
        <fullName evidence="8">U-box domain containing protein</fullName>
    </submittedName>
</protein>
<dbReference type="GO" id="GO:0051087">
    <property type="term" value="F:protein-folding chaperone binding"/>
    <property type="evidence" value="ECO:0007669"/>
    <property type="project" value="TreeGrafter"/>
</dbReference>
<evidence type="ECO:0000256" key="4">
    <source>
        <dbReference type="ARBA" id="ARBA00022786"/>
    </source>
</evidence>
<dbReference type="PROSITE" id="PS51698">
    <property type="entry name" value="U_BOX"/>
    <property type="match status" value="1"/>
</dbReference>
<evidence type="ECO:0000259" key="7">
    <source>
        <dbReference type="PROSITE" id="PS51698"/>
    </source>
</evidence>
<dbReference type="KEGG" id="cmt:CCM_07379"/>
<dbReference type="Gene3D" id="1.25.40.10">
    <property type="entry name" value="Tetratricopeptide repeat domain"/>
    <property type="match status" value="1"/>
</dbReference>
<dbReference type="VEuPathDB" id="FungiDB:CCM_07379"/>
<evidence type="ECO:0000313" key="8">
    <source>
        <dbReference type="EMBL" id="EGX89127.1"/>
    </source>
</evidence>
<dbReference type="GO" id="GO:0061630">
    <property type="term" value="F:ubiquitin protein ligase activity"/>
    <property type="evidence" value="ECO:0007669"/>
    <property type="project" value="UniProtKB-EC"/>
</dbReference>
<dbReference type="OMA" id="WAGVEHD"/>
<proteinExistence type="predicted"/>
<dbReference type="InterPro" id="IPR003613">
    <property type="entry name" value="Ubox_domain"/>
</dbReference>
<dbReference type="InParanoid" id="G3JQV1"/>
<dbReference type="PROSITE" id="PS50005">
    <property type="entry name" value="TPR"/>
    <property type="match status" value="1"/>
</dbReference>
<accession>G3JQV1</accession>
<dbReference type="eggNOG" id="KOG4642">
    <property type="taxonomic scope" value="Eukaryota"/>
</dbReference>
<dbReference type="PANTHER" id="PTHR46803:SF2">
    <property type="entry name" value="E3 UBIQUITIN-PROTEIN LIGASE CHIP"/>
    <property type="match status" value="1"/>
</dbReference>
<dbReference type="InterPro" id="IPR013083">
    <property type="entry name" value="Znf_RING/FYVE/PHD"/>
</dbReference>
<dbReference type="EMBL" id="JH126404">
    <property type="protein sequence ID" value="EGX89127.1"/>
    <property type="molecule type" value="Genomic_DNA"/>
</dbReference>
<dbReference type="GO" id="GO:0006515">
    <property type="term" value="P:protein quality control for misfolded or incompletely synthesized proteins"/>
    <property type="evidence" value="ECO:0007669"/>
    <property type="project" value="TreeGrafter"/>
</dbReference>
<organism evidence="8 9">
    <name type="scientific">Cordyceps militaris (strain CM01)</name>
    <name type="common">Caterpillar fungus</name>
    <dbReference type="NCBI Taxonomy" id="983644"/>
    <lineage>
        <taxon>Eukaryota</taxon>
        <taxon>Fungi</taxon>
        <taxon>Dikarya</taxon>
        <taxon>Ascomycota</taxon>
        <taxon>Pezizomycotina</taxon>
        <taxon>Sordariomycetes</taxon>
        <taxon>Hypocreomycetidae</taxon>
        <taxon>Hypocreales</taxon>
        <taxon>Cordycipitaceae</taxon>
        <taxon>Cordyceps</taxon>
    </lineage>
</organism>
<reference evidence="8 9" key="1">
    <citation type="journal article" date="2011" name="Genome Biol.">
        <title>Genome sequence of the insect pathogenic fungus Cordyceps militaris, a valued traditional Chinese medicine.</title>
        <authorList>
            <person name="Zheng P."/>
            <person name="Xia Y."/>
            <person name="Xiao G."/>
            <person name="Xiong C."/>
            <person name="Hu X."/>
            <person name="Zhang S."/>
            <person name="Zheng H."/>
            <person name="Huang Y."/>
            <person name="Zhou Y."/>
            <person name="Wang S."/>
            <person name="Zhao G.P."/>
            <person name="Liu X."/>
            <person name="St Leger R.J."/>
            <person name="Wang C."/>
        </authorList>
    </citation>
    <scope>NUCLEOTIDE SEQUENCE [LARGE SCALE GENOMIC DNA]</scope>
    <source>
        <strain evidence="8 9">CM01</strain>
    </source>
</reference>
<dbReference type="GO" id="GO:0043161">
    <property type="term" value="P:proteasome-mediated ubiquitin-dependent protein catabolic process"/>
    <property type="evidence" value="ECO:0007669"/>
    <property type="project" value="TreeGrafter"/>
</dbReference>
<dbReference type="SMART" id="SM00504">
    <property type="entry name" value="Ubox"/>
    <property type="match status" value="1"/>
</dbReference>
<feature type="repeat" description="TPR" evidence="6">
    <location>
        <begin position="4"/>
        <end position="37"/>
    </location>
</feature>
<dbReference type="InterPro" id="IPR019734">
    <property type="entry name" value="TPR_rpt"/>
</dbReference>
<dbReference type="RefSeq" id="XP_006672583.1">
    <property type="nucleotide sequence ID" value="XM_006672520.1"/>
</dbReference>
<keyword evidence="4" id="KW-0833">Ubl conjugation pathway</keyword>
<evidence type="ECO:0000256" key="1">
    <source>
        <dbReference type="ARBA" id="ARBA00000900"/>
    </source>
</evidence>
<dbReference type="GO" id="GO:0045862">
    <property type="term" value="P:positive regulation of proteolysis"/>
    <property type="evidence" value="ECO:0007669"/>
    <property type="project" value="TreeGrafter"/>
</dbReference>
<gene>
    <name evidence="8" type="ORF">CCM_07379</name>
</gene>
<dbReference type="STRING" id="983644.G3JQV1"/>
<dbReference type="SUPFAM" id="SSF48452">
    <property type="entry name" value="TPR-like"/>
    <property type="match status" value="1"/>
</dbReference>
<dbReference type="SMART" id="SM00028">
    <property type="entry name" value="TPR"/>
    <property type="match status" value="2"/>
</dbReference>